<sequence length="203" mass="22999">MRNVELKARVNDVSMVIELASALTSEGPSEVLKQHDVFFSSPNGRLKLRNILKGSKKSAELIFYDRPDDDGPKLSEFVRVPVEHPQILRQVLEKSMGVIAEVRKKRMVYIYNQTRIHIDHVEGLGSFIELEVCLHENQTVEEGQRMANEIAAQLCIDKCDLVRGSYMDLLHDCQVATADNHDFVETDDVVNGCSEQPMTVKMD</sequence>
<dbReference type="AlphaFoldDB" id="A0ABD6EQ26"/>
<reference evidence="2 3" key="1">
    <citation type="submission" date="2024-08" db="EMBL/GenBank/DDBJ databases">
        <title>Gnathostoma spinigerum genome.</title>
        <authorList>
            <person name="Gonzalez-Bertolin B."/>
            <person name="Monzon S."/>
            <person name="Zaballos A."/>
            <person name="Jimenez P."/>
            <person name="Dekumyoy P."/>
            <person name="Varona S."/>
            <person name="Cuesta I."/>
            <person name="Sumanam S."/>
            <person name="Adisakwattana P."/>
            <person name="Gasser R.B."/>
            <person name="Hernandez-Gonzalez A."/>
            <person name="Young N.D."/>
            <person name="Perteguer M.J."/>
        </authorList>
    </citation>
    <scope>NUCLEOTIDE SEQUENCE [LARGE SCALE GENOMIC DNA]</scope>
    <source>
        <strain evidence="2">AL3</strain>
        <tissue evidence="2">Liver</tissue>
    </source>
</reference>
<dbReference type="InterPro" id="IPR023577">
    <property type="entry name" value="CYTH_domain"/>
</dbReference>
<dbReference type="NCBIfam" id="TIGR00318">
    <property type="entry name" value="cyaB"/>
    <property type="match status" value="1"/>
</dbReference>
<dbReference type="Proteomes" id="UP001608902">
    <property type="component" value="Unassembled WGS sequence"/>
</dbReference>
<dbReference type="EMBL" id="JBGFUD010008409">
    <property type="protein sequence ID" value="MFH4982058.1"/>
    <property type="molecule type" value="Genomic_DNA"/>
</dbReference>
<dbReference type="Pfam" id="PF01928">
    <property type="entry name" value="CYTH"/>
    <property type="match status" value="1"/>
</dbReference>
<organism evidence="2 3">
    <name type="scientific">Gnathostoma spinigerum</name>
    <dbReference type="NCBI Taxonomy" id="75299"/>
    <lineage>
        <taxon>Eukaryota</taxon>
        <taxon>Metazoa</taxon>
        <taxon>Ecdysozoa</taxon>
        <taxon>Nematoda</taxon>
        <taxon>Chromadorea</taxon>
        <taxon>Rhabditida</taxon>
        <taxon>Spirurina</taxon>
        <taxon>Gnathostomatomorpha</taxon>
        <taxon>Gnathostomatoidea</taxon>
        <taxon>Gnathostomatidae</taxon>
        <taxon>Gnathostoma</taxon>
    </lineage>
</organism>
<accession>A0ABD6EQ26</accession>
<dbReference type="PROSITE" id="PS51707">
    <property type="entry name" value="CYTH"/>
    <property type="match status" value="1"/>
</dbReference>
<dbReference type="PANTHER" id="PTHR21028:SF2">
    <property type="entry name" value="CYTH DOMAIN-CONTAINING PROTEIN"/>
    <property type="match status" value="1"/>
</dbReference>
<evidence type="ECO:0000259" key="1">
    <source>
        <dbReference type="PROSITE" id="PS51707"/>
    </source>
</evidence>
<comment type="caution">
    <text evidence="2">The sequence shown here is derived from an EMBL/GenBank/DDBJ whole genome shotgun (WGS) entry which is preliminary data.</text>
</comment>
<dbReference type="InterPro" id="IPR008173">
    <property type="entry name" value="Adenylyl_cyclase_CyaB"/>
</dbReference>
<evidence type="ECO:0000313" key="2">
    <source>
        <dbReference type="EMBL" id="MFH4982058.1"/>
    </source>
</evidence>
<evidence type="ECO:0000313" key="3">
    <source>
        <dbReference type="Proteomes" id="UP001608902"/>
    </source>
</evidence>
<keyword evidence="3" id="KW-1185">Reference proteome</keyword>
<protein>
    <recommendedName>
        <fullName evidence="1">CYTH domain-containing protein</fullName>
    </recommendedName>
</protein>
<dbReference type="InterPro" id="IPR033469">
    <property type="entry name" value="CYTH-like_dom_sf"/>
</dbReference>
<dbReference type="PANTHER" id="PTHR21028">
    <property type="entry name" value="SI:CH211-156B7.4"/>
    <property type="match status" value="1"/>
</dbReference>
<dbReference type="CDD" id="cd07890">
    <property type="entry name" value="CYTH-like_AC_IV-like"/>
    <property type="match status" value="1"/>
</dbReference>
<dbReference type="SMART" id="SM01118">
    <property type="entry name" value="CYTH"/>
    <property type="match status" value="1"/>
</dbReference>
<proteinExistence type="predicted"/>
<feature type="domain" description="CYTH" evidence="1">
    <location>
        <begin position="1"/>
        <end position="172"/>
    </location>
</feature>
<name>A0ABD6EQ26_9BILA</name>
<dbReference type="SUPFAM" id="SSF55154">
    <property type="entry name" value="CYTH-like phosphatases"/>
    <property type="match status" value="1"/>
</dbReference>
<dbReference type="GO" id="GO:0016462">
    <property type="term" value="F:pyrophosphatase activity"/>
    <property type="evidence" value="ECO:0007669"/>
    <property type="project" value="UniProtKB-ARBA"/>
</dbReference>
<dbReference type="Gene3D" id="2.40.320.10">
    <property type="entry name" value="Hypothetical Protein Pfu-838710-001"/>
    <property type="match status" value="1"/>
</dbReference>
<gene>
    <name evidence="2" type="ORF">AB6A40_008767</name>
</gene>